<dbReference type="InterPro" id="IPR028082">
    <property type="entry name" value="Peripla_BP_I"/>
</dbReference>
<dbReference type="Gene3D" id="3.40.50.2300">
    <property type="match status" value="2"/>
</dbReference>
<organism evidence="1 2">
    <name type="scientific">Nonomuraea insulae</name>
    <dbReference type="NCBI Taxonomy" id="1616787"/>
    <lineage>
        <taxon>Bacteria</taxon>
        <taxon>Bacillati</taxon>
        <taxon>Actinomycetota</taxon>
        <taxon>Actinomycetes</taxon>
        <taxon>Streptosporangiales</taxon>
        <taxon>Streptosporangiaceae</taxon>
        <taxon>Nonomuraea</taxon>
    </lineage>
</organism>
<evidence type="ECO:0000313" key="1">
    <source>
        <dbReference type="EMBL" id="MFC5829726.1"/>
    </source>
</evidence>
<gene>
    <name evidence="1" type="ORF">ACFPZ3_38185</name>
</gene>
<keyword evidence="2" id="KW-1185">Reference proteome</keyword>
<name>A0ABW1CV80_9ACTN</name>
<sequence>MATSPSKRLLALLVGVVAIVVLIVAWRVVSDRRQTWSSGDPHNELLGVTDGGVLFNDPAGAPGAKRAVMERINRIHGKIQQENQRVARQGAYVKAVLLMPLTVSNAENTLSAITLEQIEHALQGTYTALVRANTTTVFGDYRQVGLQLLLANQGSRQDAGDRLLGKVLEVSEEEHPLVGVLGLGSSVPSTESAVRWLGARRIPMVSAITSADSLTGLPMFWSVSPSNIQYVKALRHYLDTRKTLKSAIVVYDRNRDPYTNSLFTAFRNELSGYVKFPDLSYVGATIDQSGTPNLFAAVVTNLCTAVNSRQNPLDTVLYAGRGADFAYFAQALKTRSCVGTPLTVLAAATGFASTDPYTKDLEEGNVSVIYATSGDGEDWPKERSDPPDGFGFFQTAYRGHGFPSDDLKDGMAMAHHDALAVLAVAARLGPPVPKPADVAAQFGNLVLAYAARGASGDLSFPTMALGRAVGRVIPIKQIARDVPQGLPANFEPYRTT</sequence>
<reference evidence="2" key="1">
    <citation type="journal article" date="2019" name="Int. J. Syst. Evol. Microbiol.">
        <title>The Global Catalogue of Microorganisms (GCM) 10K type strain sequencing project: providing services to taxonomists for standard genome sequencing and annotation.</title>
        <authorList>
            <consortium name="The Broad Institute Genomics Platform"/>
            <consortium name="The Broad Institute Genome Sequencing Center for Infectious Disease"/>
            <person name="Wu L."/>
            <person name="Ma J."/>
        </authorList>
    </citation>
    <scope>NUCLEOTIDE SEQUENCE [LARGE SCALE GENOMIC DNA]</scope>
    <source>
        <strain evidence="2">CCUG 53903</strain>
    </source>
</reference>
<dbReference type="EMBL" id="JBHSPA010000047">
    <property type="protein sequence ID" value="MFC5829726.1"/>
    <property type="molecule type" value="Genomic_DNA"/>
</dbReference>
<evidence type="ECO:0000313" key="2">
    <source>
        <dbReference type="Proteomes" id="UP001596058"/>
    </source>
</evidence>
<protein>
    <submittedName>
        <fullName evidence="1">ABC transporter substrate-binding protein</fullName>
    </submittedName>
</protein>
<accession>A0ABW1CV80</accession>
<proteinExistence type="predicted"/>
<dbReference type="SUPFAM" id="SSF53822">
    <property type="entry name" value="Periplasmic binding protein-like I"/>
    <property type="match status" value="1"/>
</dbReference>
<comment type="caution">
    <text evidence="1">The sequence shown here is derived from an EMBL/GenBank/DDBJ whole genome shotgun (WGS) entry which is preliminary data.</text>
</comment>
<dbReference type="Proteomes" id="UP001596058">
    <property type="component" value="Unassembled WGS sequence"/>
</dbReference>
<dbReference type="RefSeq" id="WP_379519214.1">
    <property type="nucleotide sequence ID" value="NZ_JBHSPA010000047.1"/>
</dbReference>